<comment type="caution">
    <text evidence="5">The sequence shown here is derived from an EMBL/GenBank/DDBJ whole genome shotgun (WGS) entry which is preliminary data.</text>
</comment>
<keyword evidence="8" id="KW-1185">Reference proteome</keyword>
<sequence length="346" mass="38226">MVNVEELRDYAAGLLEQEQVKSVIGFRRGTAGALAEPCTITSAAEAASLVWDPTCLNNLALYLVNDSKQQAAAKTPDNRPVGIVAKGCDSRAVGVLLQENYFKREDVVVIGVSCEGTGVIDPRKLSAKLKGRTASRVEFAGADDFKISIHGGKSETVISAREILADRCLECRAATPKLHDVLFGKAVEKRGFDEPFRAVKEAEKASEDERWATWGRHFDRCLRCFACRSVCPMCYCPECVVDSTTFVITPATSAEEKASRIRWCERSANTSESAVYLLTRAIHLAGRCVDCGECERVCPVNIPLRLLNTKLEMEAFETFEYQAGYDIEQPSLLSSFRDEDPNSFIR</sequence>
<proteinExistence type="predicted"/>
<name>A0A0T5Z088_9GAMM</name>
<evidence type="ECO:0000313" key="6">
    <source>
        <dbReference type="EMBL" id="KRT59136.1"/>
    </source>
</evidence>
<dbReference type="InterPro" id="IPR017900">
    <property type="entry name" value="4Fe4S_Fe_S_CS"/>
</dbReference>
<keyword evidence="1" id="KW-0479">Metal-binding</keyword>
<dbReference type="OrthoDB" id="5289041at2"/>
<dbReference type="GO" id="GO:0046872">
    <property type="term" value="F:metal ion binding"/>
    <property type="evidence" value="ECO:0007669"/>
    <property type="project" value="UniProtKB-KW"/>
</dbReference>
<evidence type="ECO:0000256" key="1">
    <source>
        <dbReference type="ARBA" id="ARBA00022723"/>
    </source>
</evidence>
<dbReference type="PROSITE" id="PS00198">
    <property type="entry name" value="4FE4S_FER_1"/>
    <property type="match status" value="1"/>
</dbReference>
<evidence type="ECO:0000256" key="3">
    <source>
        <dbReference type="ARBA" id="ARBA00023014"/>
    </source>
</evidence>
<dbReference type="Proteomes" id="UP000051276">
    <property type="component" value="Unassembled WGS sequence"/>
</dbReference>
<dbReference type="EMBL" id="LDXT01000061">
    <property type="protein sequence ID" value="KRT56264.1"/>
    <property type="molecule type" value="Genomic_DNA"/>
</dbReference>
<dbReference type="InterPro" id="IPR007525">
    <property type="entry name" value="FrhB_FdhB_C"/>
</dbReference>
<dbReference type="PATRIC" id="fig|54398.3.peg.2828"/>
<evidence type="ECO:0000313" key="8">
    <source>
        <dbReference type="Proteomes" id="UP000051634"/>
    </source>
</evidence>
<evidence type="ECO:0000313" key="5">
    <source>
        <dbReference type="EMBL" id="KRT56264.1"/>
    </source>
</evidence>
<keyword evidence="2" id="KW-0408">Iron</keyword>
<reference evidence="7 8" key="1">
    <citation type="submission" date="2015-11" db="EMBL/GenBank/DDBJ databases">
        <title>The genome of Candidatus Endoriftia persephone in Ridgeia piscesae and population structure of the North Eastern Pacific vestimentiferan symbionts.</title>
        <authorList>
            <person name="Perez M."/>
            <person name="Juniper K.S."/>
        </authorList>
    </citation>
    <scope>NUCLEOTIDE SEQUENCE [LARGE SCALE GENOMIC DNA]</scope>
    <source>
        <strain evidence="6">Ind10</strain>
        <strain evidence="5">Ind11</strain>
    </source>
</reference>
<evidence type="ECO:0000256" key="2">
    <source>
        <dbReference type="ARBA" id="ARBA00023004"/>
    </source>
</evidence>
<feature type="domain" description="4Fe-4S ferredoxin-type" evidence="4">
    <location>
        <begin position="279"/>
        <end position="309"/>
    </location>
</feature>
<evidence type="ECO:0000259" key="4">
    <source>
        <dbReference type="PROSITE" id="PS51379"/>
    </source>
</evidence>
<dbReference type="EMBL" id="LMXI01000200">
    <property type="protein sequence ID" value="KRT59136.1"/>
    <property type="molecule type" value="Genomic_DNA"/>
</dbReference>
<dbReference type="GO" id="GO:0051536">
    <property type="term" value="F:iron-sulfur cluster binding"/>
    <property type="evidence" value="ECO:0007669"/>
    <property type="project" value="UniProtKB-KW"/>
</dbReference>
<dbReference type="InterPro" id="IPR017896">
    <property type="entry name" value="4Fe4S_Fe-S-bd"/>
</dbReference>
<dbReference type="STRING" id="54398.Ga0074115_13626"/>
<dbReference type="Pfam" id="PF13183">
    <property type="entry name" value="Fer4_8"/>
    <property type="match status" value="1"/>
</dbReference>
<dbReference type="Pfam" id="PF04432">
    <property type="entry name" value="FrhB_FdhB_C"/>
    <property type="match status" value="1"/>
</dbReference>
<dbReference type="SUPFAM" id="SSF46548">
    <property type="entry name" value="alpha-helical ferredoxin"/>
    <property type="match status" value="1"/>
</dbReference>
<dbReference type="Proteomes" id="UP000051634">
    <property type="component" value="Unassembled WGS sequence"/>
</dbReference>
<dbReference type="AlphaFoldDB" id="A0A0T5Z088"/>
<dbReference type="InterPro" id="IPR009051">
    <property type="entry name" value="Helical_ferredxn"/>
</dbReference>
<evidence type="ECO:0000313" key="7">
    <source>
        <dbReference type="Proteomes" id="UP000051276"/>
    </source>
</evidence>
<accession>A0A0T5Z088</accession>
<dbReference type="RefSeq" id="WP_057957092.1">
    <property type="nucleotide sequence ID" value="NZ_KQ556994.1"/>
</dbReference>
<protein>
    <submittedName>
        <fullName evidence="5">Coenzyme F420 hydrogenase subunit beta</fullName>
    </submittedName>
    <submittedName>
        <fullName evidence="6">Coenzyme F420 hydrogenase/dehydrogenase beta subunit</fullName>
    </submittedName>
</protein>
<organism evidence="5 8">
    <name type="scientific">endosymbiont of Ridgeia piscesae</name>
    <dbReference type="NCBI Taxonomy" id="54398"/>
    <lineage>
        <taxon>Bacteria</taxon>
        <taxon>Pseudomonadati</taxon>
        <taxon>Pseudomonadota</taxon>
        <taxon>Gammaproteobacteria</taxon>
        <taxon>sulfur-oxidizing symbionts</taxon>
    </lineage>
</organism>
<dbReference type="Gene3D" id="1.10.1060.10">
    <property type="entry name" value="Alpha-helical ferredoxin"/>
    <property type="match status" value="1"/>
</dbReference>
<gene>
    <name evidence="5" type="ORF">Ga0074115_13626</name>
    <name evidence="6" type="ORF">Ga0076813_14946</name>
</gene>
<dbReference type="PROSITE" id="PS51379">
    <property type="entry name" value="4FE4S_FER_2"/>
    <property type="match status" value="1"/>
</dbReference>
<keyword evidence="3" id="KW-0411">Iron-sulfur</keyword>